<dbReference type="PROSITE" id="PS50126">
    <property type="entry name" value="S1"/>
    <property type="match status" value="1"/>
</dbReference>
<accession>Q0GXV6</accession>
<evidence type="ECO:0000256" key="8">
    <source>
        <dbReference type="SAM" id="MobiDB-lite"/>
    </source>
</evidence>
<evidence type="ECO:0000313" key="10">
    <source>
        <dbReference type="EMBL" id="ABF22570.1"/>
    </source>
</evidence>
<evidence type="ECO:0000256" key="3">
    <source>
        <dbReference type="ARBA" id="ARBA00022490"/>
    </source>
</evidence>
<dbReference type="RefSeq" id="YP_762585.1">
    <property type="nucleotide sequence ID" value="NC_008364.1"/>
</dbReference>
<keyword evidence="7" id="KW-0694">RNA-binding</keyword>
<keyword evidence="3" id="KW-0963">Cytoplasm</keyword>
<dbReference type="SUPFAM" id="SSF50249">
    <property type="entry name" value="Nucleic acid-binding proteins"/>
    <property type="match status" value="2"/>
</dbReference>
<dbReference type="SMART" id="SM00316">
    <property type="entry name" value="S1"/>
    <property type="match status" value="1"/>
</dbReference>
<organism evidence="10 11">
    <name type="scientific">Lactococcus phage Q54</name>
    <dbReference type="NCBI Taxonomy" id="382685"/>
    <lineage>
        <taxon>Viruses</taxon>
        <taxon>Duplodnaviria</taxon>
        <taxon>Heunggongvirae</taxon>
        <taxon>Uroviricota</taxon>
        <taxon>Caudoviricetes</taxon>
        <taxon>Questintvirus</taxon>
        <taxon>Questintvirus Q54</taxon>
    </lineage>
</organism>
<sequence length="528" mass="59644">MKTKPKLRRMVEELVKVDFNTETLEEVKNVASEVLTEEWDGRVDLTDKLIFAIDSETTKDVDDAVSVEKLPNGNFKLLVAIADVSHYVTEGSSLDREAYSRGTSVYVADFVSPMLPPALSNNICSLNDGKVRLALAAEMEIDLRGNVKSTNLFEAVVKVKQITYTQVNSVYKDNLHFYQDKGYKMLWDMKELHEILLAKRRKRGAIEFASSELYVSTHDDGSAKGLSKRERGTGEMLIESFMLQANESVSKTVQELVNISIYRVHDEPIDSKIERLAAISEQLGVTLNIKSDNITGKELQTFMNQVKGTPQETALSNFALRAMCQAKYGYENIGHFGIAAEAYSHFTSPIRRYPDLTLHRLIKDILKVTNHRPGYWEKRIPLIAEQSSKAERKAVDAEREIEKKLIAEYVYKNMLDKKYLGTIVNIKPNALIVELANGVKGGVNIATIENDFMGFDEFTYSMVGESHGLTFNMGDKINIVVADADPDLGRIDFEYIPSTFDNYDKSFKRKLSQQKKGNGKKKKKGKRK</sequence>
<feature type="domain" description="S1 motif" evidence="9">
    <location>
        <begin position="416"/>
        <end position="496"/>
    </location>
</feature>
<dbReference type="GeneID" id="5130571"/>
<dbReference type="PANTHER" id="PTHR23355:SF9">
    <property type="entry name" value="DIS3-LIKE EXONUCLEASE 2"/>
    <property type="match status" value="1"/>
</dbReference>
<keyword evidence="5" id="KW-0378">Hydrolase</keyword>
<dbReference type="InterPro" id="IPR004476">
    <property type="entry name" value="RNase_II/RNase_R"/>
</dbReference>
<evidence type="ECO:0000256" key="6">
    <source>
        <dbReference type="ARBA" id="ARBA00022839"/>
    </source>
</evidence>
<dbReference type="Proteomes" id="UP000001250">
    <property type="component" value="Segment"/>
</dbReference>
<dbReference type="GO" id="GO:0008859">
    <property type="term" value="F:exoribonuclease II activity"/>
    <property type="evidence" value="ECO:0007669"/>
    <property type="project" value="UniProtKB-EC"/>
</dbReference>
<dbReference type="EC" id="3.1.13.1" evidence="2"/>
<evidence type="ECO:0000256" key="7">
    <source>
        <dbReference type="ARBA" id="ARBA00022884"/>
    </source>
</evidence>
<comment type="catalytic activity">
    <reaction evidence="1">
        <text>Exonucleolytic cleavage in the 3'- to 5'-direction to yield nucleoside 5'-phosphates.</text>
        <dbReference type="EC" id="3.1.13.1"/>
    </reaction>
</comment>
<dbReference type="Gene3D" id="2.40.50.140">
    <property type="entry name" value="Nucleic acid-binding proteins"/>
    <property type="match status" value="1"/>
</dbReference>
<dbReference type="GO" id="GO:0003723">
    <property type="term" value="F:RNA binding"/>
    <property type="evidence" value="ECO:0007669"/>
    <property type="project" value="UniProtKB-KW"/>
</dbReference>
<dbReference type="Pfam" id="PF00575">
    <property type="entry name" value="S1"/>
    <property type="match status" value="1"/>
</dbReference>
<dbReference type="SMART" id="SM00955">
    <property type="entry name" value="RNB"/>
    <property type="match status" value="1"/>
</dbReference>
<evidence type="ECO:0000256" key="4">
    <source>
        <dbReference type="ARBA" id="ARBA00022722"/>
    </source>
</evidence>
<dbReference type="PROSITE" id="PS01175">
    <property type="entry name" value="RIBONUCLEASE_II"/>
    <property type="match status" value="1"/>
</dbReference>
<keyword evidence="6" id="KW-0269">Exonuclease</keyword>
<dbReference type="InterPro" id="IPR003029">
    <property type="entry name" value="S1_domain"/>
</dbReference>
<protein>
    <recommendedName>
        <fullName evidence="2">exoribonuclease II</fullName>
        <ecNumber evidence="2">3.1.13.1</ecNumber>
    </recommendedName>
</protein>
<keyword evidence="11" id="KW-1185">Reference proteome</keyword>
<keyword evidence="4" id="KW-0540">Nuclease</keyword>
<dbReference type="InterPro" id="IPR012340">
    <property type="entry name" value="NA-bd_OB-fold"/>
</dbReference>
<dbReference type="GO" id="GO:0006402">
    <property type="term" value="P:mRNA catabolic process"/>
    <property type="evidence" value="ECO:0007669"/>
    <property type="project" value="TreeGrafter"/>
</dbReference>
<reference evidence="10 11" key="1">
    <citation type="journal article" date="2006" name="J. Bacteriol.">
        <title>Genome sequence and global gene expression of Q54, a new phage species linking the 936 and c2 phage species of Lactococcus lactis.</title>
        <authorList>
            <person name="Fortier L.C."/>
            <person name="Bransi A."/>
            <person name="Moineau S."/>
        </authorList>
    </citation>
    <scope>NUCLEOTIDE SEQUENCE</scope>
</reference>
<proteinExistence type="predicted"/>
<dbReference type="InterPro" id="IPR050180">
    <property type="entry name" value="RNR_Ribonuclease"/>
</dbReference>
<dbReference type="Pfam" id="PF00773">
    <property type="entry name" value="RNB"/>
    <property type="match status" value="1"/>
</dbReference>
<evidence type="ECO:0000313" key="11">
    <source>
        <dbReference type="Proteomes" id="UP000001250"/>
    </source>
</evidence>
<evidence type="ECO:0000256" key="2">
    <source>
        <dbReference type="ARBA" id="ARBA00012163"/>
    </source>
</evidence>
<feature type="region of interest" description="Disordered" evidence="8">
    <location>
        <begin position="509"/>
        <end position="528"/>
    </location>
</feature>
<dbReference type="InterPro" id="IPR022966">
    <property type="entry name" value="RNase_II/R_CS"/>
</dbReference>
<name>Q0GXV6_9CAUD</name>
<evidence type="ECO:0000256" key="5">
    <source>
        <dbReference type="ARBA" id="ARBA00022801"/>
    </source>
</evidence>
<dbReference type="PANTHER" id="PTHR23355">
    <property type="entry name" value="RIBONUCLEASE"/>
    <property type="match status" value="1"/>
</dbReference>
<dbReference type="InterPro" id="IPR001900">
    <property type="entry name" value="RNase_II/R"/>
</dbReference>
<dbReference type="NCBIfam" id="TIGR00358">
    <property type="entry name" value="3_prime_RNase"/>
    <property type="match status" value="1"/>
</dbReference>
<evidence type="ECO:0000256" key="1">
    <source>
        <dbReference type="ARBA" id="ARBA00001849"/>
    </source>
</evidence>
<dbReference type="KEGG" id="vg:5130571"/>
<evidence type="ECO:0000259" key="9">
    <source>
        <dbReference type="PROSITE" id="PS50126"/>
    </source>
</evidence>
<dbReference type="EMBL" id="DQ490056">
    <property type="protein sequence ID" value="ABF22570.1"/>
    <property type="molecule type" value="Genomic_DNA"/>
</dbReference>
<dbReference type="OrthoDB" id="39529at10239"/>